<name>A0A426X919_ENSVE</name>
<dbReference type="Proteomes" id="UP000287651">
    <property type="component" value="Unassembled WGS sequence"/>
</dbReference>
<evidence type="ECO:0000256" key="1">
    <source>
        <dbReference type="SAM" id="MobiDB-lite"/>
    </source>
</evidence>
<protein>
    <submittedName>
        <fullName evidence="2">Uncharacterized protein</fullName>
    </submittedName>
</protein>
<accession>A0A426X919</accession>
<evidence type="ECO:0000313" key="3">
    <source>
        <dbReference type="Proteomes" id="UP000287651"/>
    </source>
</evidence>
<comment type="caution">
    <text evidence="2">The sequence shown here is derived from an EMBL/GenBank/DDBJ whole genome shotgun (WGS) entry which is preliminary data.</text>
</comment>
<dbReference type="AlphaFoldDB" id="A0A426X919"/>
<reference evidence="2 3" key="1">
    <citation type="journal article" date="2014" name="Agronomy (Basel)">
        <title>A Draft Genome Sequence for Ensete ventricosum, the Drought-Tolerant Tree Against Hunger.</title>
        <authorList>
            <person name="Harrison J."/>
            <person name="Moore K.A."/>
            <person name="Paszkiewicz K."/>
            <person name="Jones T."/>
            <person name="Grant M."/>
            <person name="Ambacheew D."/>
            <person name="Muzemil S."/>
            <person name="Studholme D.J."/>
        </authorList>
    </citation>
    <scope>NUCLEOTIDE SEQUENCE [LARGE SCALE GENOMIC DNA]</scope>
</reference>
<gene>
    <name evidence="2" type="ORF">B296_00052920</name>
</gene>
<organism evidence="2 3">
    <name type="scientific">Ensete ventricosum</name>
    <name type="common">Abyssinian banana</name>
    <name type="synonym">Musa ensete</name>
    <dbReference type="NCBI Taxonomy" id="4639"/>
    <lineage>
        <taxon>Eukaryota</taxon>
        <taxon>Viridiplantae</taxon>
        <taxon>Streptophyta</taxon>
        <taxon>Embryophyta</taxon>
        <taxon>Tracheophyta</taxon>
        <taxon>Spermatophyta</taxon>
        <taxon>Magnoliopsida</taxon>
        <taxon>Liliopsida</taxon>
        <taxon>Zingiberales</taxon>
        <taxon>Musaceae</taxon>
        <taxon>Ensete</taxon>
    </lineage>
</organism>
<dbReference type="EMBL" id="AMZH03024293">
    <property type="protein sequence ID" value="RRT35938.1"/>
    <property type="molecule type" value="Genomic_DNA"/>
</dbReference>
<proteinExistence type="predicted"/>
<sequence length="140" mass="15329">MYVPRCSWSYVHLGMLLLQGSHKVLHEDQVGVECARCGPSDDQVNALTEMVSNVQYVERVPKREPPELLSRVASIPADLGIAVPVLSELRVLPAELAEEGIGANREVEGGGSRHNRKQARQEAGAIRSKHGRGQAQQNGW</sequence>
<feature type="region of interest" description="Disordered" evidence="1">
    <location>
        <begin position="102"/>
        <end position="140"/>
    </location>
</feature>
<evidence type="ECO:0000313" key="2">
    <source>
        <dbReference type="EMBL" id="RRT35938.1"/>
    </source>
</evidence>